<evidence type="ECO:0000313" key="1">
    <source>
        <dbReference type="EMBL" id="CAA7049949.1"/>
    </source>
</evidence>
<dbReference type="Proteomes" id="UP000467841">
    <property type="component" value="Unassembled WGS sequence"/>
</dbReference>
<accession>A0A6D2KDV2</accession>
<protein>
    <submittedName>
        <fullName evidence="1">Uncharacterized protein</fullName>
    </submittedName>
</protein>
<sequence length="109" mass="12059">MLTLLNLLIDLITLFFTWESSFSSVGVHSNFKLSSSLSLLRGSFLLLVLLFPHLSISSSSSLVSSEYPPCSSCYLLLCECCLLPSPLNILTLLLEVGFLKCIKNKELEL</sequence>
<reference evidence="1" key="1">
    <citation type="submission" date="2020-01" db="EMBL/GenBank/DDBJ databases">
        <authorList>
            <person name="Mishra B."/>
        </authorList>
    </citation>
    <scope>NUCLEOTIDE SEQUENCE [LARGE SCALE GENOMIC DNA]</scope>
</reference>
<keyword evidence="2" id="KW-1185">Reference proteome</keyword>
<evidence type="ECO:0000313" key="2">
    <source>
        <dbReference type="Proteomes" id="UP000467841"/>
    </source>
</evidence>
<comment type="caution">
    <text evidence="1">The sequence shown here is derived from an EMBL/GenBank/DDBJ whole genome shotgun (WGS) entry which is preliminary data.</text>
</comment>
<dbReference type="AlphaFoldDB" id="A0A6D2KDV2"/>
<name>A0A6D2KDV2_9BRAS</name>
<dbReference type="EMBL" id="CACVBM020001432">
    <property type="protein sequence ID" value="CAA7049949.1"/>
    <property type="molecule type" value="Genomic_DNA"/>
</dbReference>
<proteinExistence type="predicted"/>
<organism evidence="1 2">
    <name type="scientific">Microthlaspi erraticum</name>
    <dbReference type="NCBI Taxonomy" id="1685480"/>
    <lineage>
        <taxon>Eukaryota</taxon>
        <taxon>Viridiplantae</taxon>
        <taxon>Streptophyta</taxon>
        <taxon>Embryophyta</taxon>
        <taxon>Tracheophyta</taxon>
        <taxon>Spermatophyta</taxon>
        <taxon>Magnoliopsida</taxon>
        <taxon>eudicotyledons</taxon>
        <taxon>Gunneridae</taxon>
        <taxon>Pentapetalae</taxon>
        <taxon>rosids</taxon>
        <taxon>malvids</taxon>
        <taxon>Brassicales</taxon>
        <taxon>Brassicaceae</taxon>
        <taxon>Coluteocarpeae</taxon>
        <taxon>Microthlaspi</taxon>
    </lineage>
</organism>
<gene>
    <name evidence="1" type="ORF">MERR_LOCUS37184</name>
</gene>